<reference evidence="2" key="1">
    <citation type="submission" date="2019-07" db="EMBL/GenBank/DDBJ databases">
        <title>Chitinimonas sp. nov., isolated from Ny-Alesund, arctica soil.</title>
        <authorList>
            <person name="Xu Q."/>
            <person name="Peng F."/>
        </authorList>
    </citation>
    <scope>NUCLEOTIDE SEQUENCE [LARGE SCALE GENOMIC DNA]</scope>
    <source>
        <strain evidence="2">R3-44</strain>
    </source>
</reference>
<dbReference type="KEGG" id="cari:FNU76_21310"/>
<proteinExistence type="predicted"/>
<dbReference type="OrthoDB" id="7870498at2"/>
<protein>
    <submittedName>
        <fullName evidence="1">Hemin uptake protein HemP</fullName>
    </submittedName>
</protein>
<evidence type="ECO:0000313" key="1">
    <source>
        <dbReference type="EMBL" id="QDQ28690.1"/>
    </source>
</evidence>
<dbReference type="InterPro" id="IPR019600">
    <property type="entry name" value="Hemin_uptake_protein_HemP"/>
</dbReference>
<dbReference type="Gene3D" id="2.10.70.10">
    <property type="entry name" value="Complement Module, domain 1"/>
    <property type="match status" value="1"/>
</dbReference>
<organism evidence="1 2">
    <name type="scientific">Chitinimonas arctica</name>
    <dbReference type="NCBI Taxonomy" id="2594795"/>
    <lineage>
        <taxon>Bacteria</taxon>
        <taxon>Pseudomonadati</taxon>
        <taxon>Pseudomonadota</taxon>
        <taxon>Betaproteobacteria</taxon>
        <taxon>Neisseriales</taxon>
        <taxon>Chitinibacteraceae</taxon>
        <taxon>Chitinimonas</taxon>
    </lineage>
</organism>
<dbReference type="Proteomes" id="UP000317550">
    <property type="component" value="Chromosome"/>
</dbReference>
<dbReference type="AlphaFoldDB" id="A0A516SKK9"/>
<name>A0A516SKK9_9NEIS</name>
<sequence>MDTATQPRNDKPACDPGKPARITLDARQLMQDRNEIDIRHGEEIYRLRLTRNGKLILTK</sequence>
<gene>
    <name evidence="1" type="ORF">FNU76_21310</name>
</gene>
<keyword evidence="2" id="KW-1185">Reference proteome</keyword>
<evidence type="ECO:0000313" key="2">
    <source>
        <dbReference type="Proteomes" id="UP000317550"/>
    </source>
</evidence>
<dbReference type="RefSeq" id="WP_144280073.1">
    <property type="nucleotide sequence ID" value="NZ_CP041730.1"/>
</dbReference>
<dbReference type="Pfam" id="PF10636">
    <property type="entry name" value="hemP"/>
    <property type="match status" value="1"/>
</dbReference>
<accession>A0A516SKK9</accession>
<dbReference type="EMBL" id="CP041730">
    <property type="protein sequence ID" value="QDQ28690.1"/>
    <property type="molecule type" value="Genomic_DNA"/>
</dbReference>